<proteinExistence type="predicted"/>
<dbReference type="GO" id="GO:0016740">
    <property type="term" value="F:transferase activity"/>
    <property type="evidence" value="ECO:0007669"/>
    <property type="project" value="UniProtKB-KW"/>
</dbReference>
<accession>A0A501XHS9</accession>
<dbReference type="RefSeq" id="WP_140928688.1">
    <property type="nucleotide sequence ID" value="NZ_VFSU01000028.1"/>
</dbReference>
<dbReference type="PANTHER" id="PTHR21310:SF40">
    <property type="entry name" value="AMINOGLYCOSIDE PHOSPHOTRANSFERASE DOMAIN-CONTAINING PROTEIN-RELATED"/>
    <property type="match status" value="1"/>
</dbReference>
<dbReference type="InterPro" id="IPR002575">
    <property type="entry name" value="Aminoglycoside_PTrfase"/>
</dbReference>
<comment type="caution">
    <text evidence="2">The sequence shown here is derived from an EMBL/GenBank/DDBJ whole genome shotgun (WGS) entry which is preliminary data.</text>
</comment>
<name>A0A501XHS9_9SPHN</name>
<dbReference type="Pfam" id="PF01636">
    <property type="entry name" value="APH"/>
    <property type="match status" value="1"/>
</dbReference>
<feature type="domain" description="Aminoglycoside phosphotransferase" evidence="1">
    <location>
        <begin position="32"/>
        <end position="272"/>
    </location>
</feature>
<dbReference type="InterPro" id="IPR011009">
    <property type="entry name" value="Kinase-like_dom_sf"/>
</dbReference>
<keyword evidence="3" id="KW-1185">Reference proteome</keyword>
<dbReference type="CDD" id="cd05154">
    <property type="entry name" value="ACAD10_11_N-like"/>
    <property type="match status" value="1"/>
</dbReference>
<dbReference type="AlphaFoldDB" id="A0A501XHS9"/>
<dbReference type="EMBL" id="VFSU01000028">
    <property type="protein sequence ID" value="TPE60162.1"/>
    <property type="molecule type" value="Genomic_DNA"/>
</dbReference>
<dbReference type="SUPFAM" id="SSF56112">
    <property type="entry name" value="Protein kinase-like (PK-like)"/>
    <property type="match status" value="1"/>
</dbReference>
<protein>
    <submittedName>
        <fullName evidence="2">Phosphotransferase family protein</fullName>
    </submittedName>
</protein>
<dbReference type="Proteomes" id="UP000319897">
    <property type="component" value="Unassembled WGS sequence"/>
</dbReference>
<gene>
    <name evidence="2" type="ORF">FJQ54_12190</name>
</gene>
<dbReference type="OrthoDB" id="3806873at2"/>
<organism evidence="2 3">
    <name type="scientific">Sandaracinobacter neustonicus</name>
    <dbReference type="NCBI Taxonomy" id="1715348"/>
    <lineage>
        <taxon>Bacteria</taxon>
        <taxon>Pseudomonadati</taxon>
        <taxon>Pseudomonadota</taxon>
        <taxon>Alphaproteobacteria</taxon>
        <taxon>Sphingomonadales</taxon>
        <taxon>Sphingosinicellaceae</taxon>
        <taxon>Sandaracinobacter</taxon>
    </lineage>
</organism>
<dbReference type="InterPro" id="IPR051678">
    <property type="entry name" value="AGP_Transferase"/>
</dbReference>
<keyword evidence="2" id="KW-0808">Transferase</keyword>
<dbReference type="InterPro" id="IPR041726">
    <property type="entry name" value="ACAD10_11_N"/>
</dbReference>
<dbReference type="Gene3D" id="3.30.200.20">
    <property type="entry name" value="Phosphorylase Kinase, domain 1"/>
    <property type="match status" value="1"/>
</dbReference>
<evidence type="ECO:0000259" key="1">
    <source>
        <dbReference type="Pfam" id="PF01636"/>
    </source>
</evidence>
<dbReference type="Gene3D" id="3.90.1200.10">
    <property type="match status" value="1"/>
</dbReference>
<reference evidence="2 3" key="1">
    <citation type="submission" date="2019-06" db="EMBL/GenBank/DDBJ databases">
        <authorList>
            <person name="Lee I."/>
            <person name="Jang G.I."/>
            <person name="Hwang C.Y."/>
        </authorList>
    </citation>
    <scope>NUCLEOTIDE SEQUENCE [LARGE SCALE GENOMIC DNA]</scope>
    <source>
        <strain evidence="2 3">PAMC 28131</strain>
    </source>
</reference>
<evidence type="ECO:0000313" key="2">
    <source>
        <dbReference type="EMBL" id="TPE60162.1"/>
    </source>
</evidence>
<dbReference type="PANTHER" id="PTHR21310">
    <property type="entry name" value="AMINOGLYCOSIDE PHOSPHOTRANSFERASE-RELATED-RELATED"/>
    <property type="match status" value="1"/>
</dbReference>
<sequence length="344" mass="36727">MFREAAAAQDWAAIADWLRPRGIELDAAEAPRQFAGGLANLNYLVRANGKAAVFRRPPAGPLAHGASDMAREARVLTALNPLFPLAPRNLAFCDDPAVIGVPFQLLEYRPGLAIGGELPPGLTATDSGWLIEAITGTLARLHALEPEAAGLSNLGKTTGFAERQLKGWTKRAEAAFAAEAPPALAPLLARLGALLPPDPPARLLHMDAKFDNLLVDPESRTPTALIDWDMGTLGPPAFDLAVLLSYWIEPRDPAETHALNAIPSLSPGWPGRKAAVQAYARAAGDIPPHLGWHLGLARLRLATAWMQLYRLWQQGGLAGSRYAGFASLAGAILAQALDQFEDRP</sequence>
<evidence type="ECO:0000313" key="3">
    <source>
        <dbReference type="Proteomes" id="UP000319897"/>
    </source>
</evidence>